<gene>
    <name evidence="1" type="ORF">DTL3_1648</name>
</gene>
<dbReference type="STRING" id="1006576.DTL3_1648"/>
<accession>A0A0C7NT17</accession>
<dbReference type="EMBL" id="LN824141">
    <property type="protein sequence ID" value="CEP78937.1"/>
    <property type="molecule type" value="Genomic_DNA"/>
</dbReference>
<dbReference type="KEGG" id="dtn:DTL3_1648"/>
<dbReference type="RefSeq" id="WP_045088289.1">
    <property type="nucleotide sequence ID" value="NZ_LN824141.1"/>
</dbReference>
<sequence>MLNSSEEASPKPRLGFLLRNARLLSKMKKVDKEEIEKFVNSIERFNRCVVPDFEETGGPMEEGMIYLMFNSENGMMPIDSVFRLFWVNSPQLRFSFLDSFFISTKFTSGRWEKKFSKAIFQTSKHNFHQEVHVDEFEMIFDGEISTGYSLYFVDRKNNISGHLKYDPLEDGVITYFNGKMALTPSIAQKAYDIFAIKVTGKIEVQGKEIEIKDGRGIVEHSLGIFSGYNIHCWRWLNLQFPEGTLHLFHHPITMGKEGIIEAGEGAALMEGKWYHFLRDEFKIEEIEYVHDETINTEIPVKWRVVGEPFDFIVKKKTHLSWGGNIGPTNEYIANYVLEADGKWKGKETKGSGTMEYLFHV</sequence>
<keyword evidence="2" id="KW-1185">Reference proteome</keyword>
<dbReference type="HOGENOM" id="CLU_768879_0_0_0"/>
<dbReference type="SUPFAM" id="SSF159245">
    <property type="entry name" value="AttH-like"/>
    <property type="match status" value="1"/>
</dbReference>
<proteinExistence type="predicted"/>
<evidence type="ECO:0000313" key="2">
    <source>
        <dbReference type="Proteomes" id="UP000032809"/>
    </source>
</evidence>
<name>A0A0C7NT17_DEFTU</name>
<dbReference type="Proteomes" id="UP000032809">
    <property type="component" value="Chromosome I"/>
</dbReference>
<evidence type="ECO:0008006" key="3">
    <source>
        <dbReference type="Google" id="ProtNLM"/>
    </source>
</evidence>
<protein>
    <recommendedName>
        <fullName evidence="3">AttH domain-containing protein</fullName>
    </recommendedName>
</protein>
<reference evidence="2" key="1">
    <citation type="submission" date="2014-11" db="EMBL/GenBank/DDBJ databases">
        <authorList>
            <person name="Wibberg D."/>
        </authorList>
    </citation>
    <scope>NUCLEOTIDE SEQUENCE [LARGE SCALE GENOMIC DNA]</scope>
    <source>
        <strain evidence="2">L3</strain>
    </source>
</reference>
<organism evidence="1 2">
    <name type="scientific">Defluviitoga tunisiensis</name>
    <dbReference type="NCBI Taxonomy" id="1006576"/>
    <lineage>
        <taxon>Bacteria</taxon>
        <taxon>Thermotogati</taxon>
        <taxon>Thermotogota</taxon>
        <taxon>Thermotogae</taxon>
        <taxon>Petrotogales</taxon>
        <taxon>Petrotogaceae</taxon>
        <taxon>Defluviitoga</taxon>
    </lineage>
</organism>
<dbReference type="AlphaFoldDB" id="A0A0C7NT17"/>
<evidence type="ECO:0000313" key="1">
    <source>
        <dbReference type="EMBL" id="CEP78937.1"/>
    </source>
</evidence>